<gene>
    <name evidence="3" type="ORF">OBRU01_26403</name>
</gene>
<name>A0A0L7K3B9_OPEBR</name>
<dbReference type="AlphaFoldDB" id="A0A0L7K3B9"/>
<protein>
    <submittedName>
        <fullName evidence="3">Putative trichoplein</fullName>
    </submittedName>
</protein>
<evidence type="ECO:0000313" key="4">
    <source>
        <dbReference type="Proteomes" id="UP000037510"/>
    </source>
</evidence>
<dbReference type="Proteomes" id="UP000037510">
    <property type="component" value="Unassembled WGS sequence"/>
</dbReference>
<proteinExistence type="predicted"/>
<keyword evidence="4" id="KW-1185">Reference proteome</keyword>
<comment type="caution">
    <text evidence="3">The sequence shown here is derived from an EMBL/GenBank/DDBJ whole genome shotgun (WGS) entry which is preliminary data.</text>
</comment>
<organism evidence="3 4">
    <name type="scientific">Operophtera brumata</name>
    <name type="common">Winter moth</name>
    <name type="synonym">Phalaena brumata</name>
    <dbReference type="NCBI Taxonomy" id="104452"/>
    <lineage>
        <taxon>Eukaryota</taxon>
        <taxon>Metazoa</taxon>
        <taxon>Ecdysozoa</taxon>
        <taxon>Arthropoda</taxon>
        <taxon>Hexapoda</taxon>
        <taxon>Insecta</taxon>
        <taxon>Pterygota</taxon>
        <taxon>Neoptera</taxon>
        <taxon>Endopterygota</taxon>
        <taxon>Lepidoptera</taxon>
        <taxon>Glossata</taxon>
        <taxon>Ditrysia</taxon>
        <taxon>Geometroidea</taxon>
        <taxon>Geometridae</taxon>
        <taxon>Larentiinae</taxon>
        <taxon>Operophtera</taxon>
    </lineage>
</organism>
<feature type="region of interest" description="Disordered" evidence="2">
    <location>
        <begin position="1"/>
        <end position="23"/>
    </location>
</feature>
<reference evidence="3 4" key="1">
    <citation type="journal article" date="2015" name="Genome Biol. Evol.">
        <title>The genome of winter moth (Operophtera brumata) provides a genomic perspective on sexual dimorphism and phenology.</title>
        <authorList>
            <person name="Derks M.F."/>
            <person name="Smit S."/>
            <person name="Salis L."/>
            <person name="Schijlen E."/>
            <person name="Bossers A."/>
            <person name="Mateman C."/>
            <person name="Pijl A.S."/>
            <person name="de Ridder D."/>
            <person name="Groenen M.A."/>
            <person name="Visser M.E."/>
            <person name="Megens H.J."/>
        </authorList>
    </citation>
    <scope>NUCLEOTIDE SEQUENCE [LARGE SCALE GENOMIC DNA]</scope>
    <source>
        <strain evidence="3">WM2013NL</strain>
        <tissue evidence="3">Head and thorax</tissue>
    </source>
</reference>
<dbReference type="EMBL" id="JTDY01013241">
    <property type="protein sequence ID" value="KOB52168.1"/>
    <property type="molecule type" value="Genomic_DNA"/>
</dbReference>
<evidence type="ECO:0000256" key="1">
    <source>
        <dbReference type="SAM" id="Coils"/>
    </source>
</evidence>
<accession>A0A0L7K3B9</accession>
<sequence>MEQIVEKEVQKKKEEEETRKTLQERDEALRKEIAIEQEKIRDKEEKAMLEALRLISSEREREHARLVSERDAHIINMGLYKFKLKRRVLSEYELEHSKHGSYKRVLDAALEELKEHRERERQRQRNIEAITLGRDPHSPFRYVTTDLLKDLGLIFRNKSNQSASLLWAKEREARAALMNEVIKSLKRQLEEKIELSRLKQKENVLEREQILDQMDSFHQEVRSRERENK</sequence>
<evidence type="ECO:0000313" key="3">
    <source>
        <dbReference type="EMBL" id="KOB52168.1"/>
    </source>
</evidence>
<feature type="coiled-coil region" evidence="1">
    <location>
        <begin position="168"/>
        <end position="202"/>
    </location>
</feature>
<feature type="coiled-coil region" evidence="1">
    <location>
        <begin position="99"/>
        <end position="130"/>
    </location>
</feature>
<keyword evidence="1" id="KW-0175">Coiled coil</keyword>
<feature type="non-terminal residue" evidence="3">
    <location>
        <position position="229"/>
    </location>
</feature>
<evidence type="ECO:0000256" key="2">
    <source>
        <dbReference type="SAM" id="MobiDB-lite"/>
    </source>
</evidence>